<dbReference type="AlphaFoldDB" id="A0A1Y1ZFH0"/>
<keyword evidence="4" id="KW-1185">Reference proteome</keyword>
<protein>
    <recommendedName>
        <fullName evidence="5">Hydrophobic surface binding protein A-domain-containing protein</fullName>
    </recommendedName>
</protein>
<feature type="signal peptide" evidence="2">
    <location>
        <begin position="1"/>
        <end position="18"/>
    </location>
</feature>
<evidence type="ECO:0000256" key="2">
    <source>
        <dbReference type="SAM" id="SignalP"/>
    </source>
</evidence>
<sequence>MRPQTIIAYALPVGLALAMPAINPATVTEYTPEQSSSIVDAIGSMLASATSDPNFMSVVMQLATATAALEALSSLENAPLPTGTAALEQLNSIIDQFPSDAQSYFRSVTSAEGAIISSVLNADTTGGASASSPASTGGASQNSAANTKSVASTGVQSTSAGAEESSTAKPTAHVTTGPASGVPTTGGAGAKSTSVATGGMPAFAKVENSGMAIGAFLGALFLL</sequence>
<dbReference type="EMBL" id="MCFA01000093">
    <property type="protein sequence ID" value="ORY08966.1"/>
    <property type="molecule type" value="Genomic_DNA"/>
</dbReference>
<evidence type="ECO:0000313" key="4">
    <source>
        <dbReference type="Proteomes" id="UP000193144"/>
    </source>
</evidence>
<accession>A0A1Y1ZFH0</accession>
<comment type="caution">
    <text evidence="3">The sequence shown here is derived from an EMBL/GenBank/DDBJ whole genome shotgun (WGS) entry which is preliminary data.</text>
</comment>
<evidence type="ECO:0000313" key="3">
    <source>
        <dbReference type="EMBL" id="ORY08966.1"/>
    </source>
</evidence>
<name>A0A1Y1ZFH0_9PLEO</name>
<organism evidence="3 4">
    <name type="scientific">Clohesyomyces aquaticus</name>
    <dbReference type="NCBI Taxonomy" id="1231657"/>
    <lineage>
        <taxon>Eukaryota</taxon>
        <taxon>Fungi</taxon>
        <taxon>Dikarya</taxon>
        <taxon>Ascomycota</taxon>
        <taxon>Pezizomycotina</taxon>
        <taxon>Dothideomycetes</taxon>
        <taxon>Pleosporomycetidae</taxon>
        <taxon>Pleosporales</taxon>
        <taxon>Lindgomycetaceae</taxon>
        <taxon>Clohesyomyces</taxon>
    </lineage>
</organism>
<feature type="region of interest" description="Disordered" evidence="1">
    <location>
        <begin position="126"/>
        <end position="194"/>
    </location>
</feature>
<evidence type="ECO:0000256" key="1">
    <source>
        <dbReference type="SAM" id="MobiDB-lite"/>
    </source>
</evidence>
<feature type="chain" id="PRO_5012779189" description="Hydrophobic surface binding protein A-domain-containing protein" evidence="2">
    <location>
        <begin position="19"/>
        <end position="223"/>
    </location>
</feature>
<feature type="compositionally biased region" description="Polar residues" evidence="1">
    <location>
        <begin position="141"/>
        <end position="156"/>
    </location>
</feature>
<dbReference type="Proteomes" id="UP000193144">
    <property type="component" value="Unassembled WGS sequence"/>
</dbReference>
<reference evidence="3 4" key="1">
    <citation type="submission" date="2016-07" db="EMBL/GenBank/DDBJ databases">
        <title>Pervasive Adenine N6-methylation of Active Genes in Fungi.</title>
        <authorList>
            <consortium name="DOE Joint Genome Institute"/>
            <person name="Mondo S.J."/>
            <person name="Dannebaum R.O."/>
            <person name="Kuo R.C."/>
            <person name="Labutti K."/>
            <person name="Haridas S."/>
            <person name="Kuo A."/>
            <person name="Salamov A."/>
            <person name="Ahrendt S.R."/>
            <person name="Lipzen A."/>
            <person name="Sullivan W."/>
            <person name="Andreopoulos W.B."/>
            <person name="Clum A."/>
            <person name="Lindquist E."/>
            <person name="Daum C."/>
            <person name="Ramamoorthy G.K."/>
            <person name="Gryganskyi A."/>
            <person name="Culley D."/>
            <person name="Magnuson J.K."/>
            <person name="James T.Y."/>
            <person name="O'Malley M.A."/>
            <person name="Stajich J.E."/>
            <person name="Spatafora J.W."/>
            <person name="Visel A."/>
            <person name="Grigoriev I.V."/>
        </authorList>
    </citation>
    <scope>NUCLEOTIDE SEQUENCE [LARGE SCALE GENOMIC DNA]</scope>
    <source>
        <strain evidence="3 4">CBS 115471</strain>
    </source>
</reference>
<keyword evidence="2" id="KW-0732">Signal</keyword>
<feature type="compositionally biased region" description="Low complexity" evidence="1">
    <location>
        <begin position="126"/>
        <end position="140"/>
    </location>
</feature>
<proteinExistence type="predicted"/>
<gene>
    <name evidence="3" type="ORF">BCR34DRAFT_616154</name>
</gene>
<evidence type="ECO:0008006" key="5">
    <source>
        <dbReference type="Google" id="ProtNLM"/>
    </source>
</evidence>
<feature type="compositionally biased region" description="Low complexity" evidence="1">
    <location>
        <begin position="157"/>
        <end position="168"/>
    </location>
</feature>